<keyword evidence="3 10" id="KW-0328">Glycosyltransferase</keyword>
<comment type="pathway">
    <text evidence="10">Cell wall biogenesis; peptidoglycan biosynthesis.</text>
</comment>
<dbReference type="InterPro" id="IPR006009">
    <property type="entry name" value="GlcNAc_MurG"/>
</dbReference>
<feature type="binding site" evidence="10">
    <location>
        <position position="299"/>
    </location>
    <ligand>
        <name>UDP-N-acetyl-alpha-D-glucosamine</name>
        <dbReference type="ChEBI" id="CHEBI:57705"/>
    </ligand>
</feature>
<evidence type="ECO:0000256" key="8">
    <source>
        <dbReference type="ARBA" id="ARBA00023306"/>
    </source>
</evidence>
<dbReference type="GO" id="GO:0008360">
    <property type="term" value="P:regulation of cell shape"/>
    <property type="evidence" value="ECO:0007669"/>
    <property type="project" value="UniProtKB-KW"/>
</dbReference>
<dbReference type="EMBL" id="MJIE01000001">
    <property type="protein sequence ID" value="OLR55189.1"/>
    <property type="molecule type" value="Genomic_DNA"/>
</dbReference>
<dbReference type="GO" id="GO:0009252">
    <property type="term" value="P:peptidoglycan biosynthetic process"/>
    <property type="evidence" value="ECO:0007669"/>
    <property type="project" value="UniProtKB-UniRule"/>
</dbReference>
<accession>A0A1Q9JG75</accession>
<dbReference type="Pfam" id="PF03033">
    <property type="entry name" value="Glyco_transf_28"/>
    <property type="match status" value="1"/>
</dbReference>
<dbReference type="PANTHER" id="PTHR21015">
    <property type="entry name" value="UDP-N-ACETYLGLUCOSAMINE--N-ACETYLMURAMYL-(PENTAPEPTIDE) PYROPHOSPHORYL-UNDECAPRENOL N-ACETYLGLUCOSAMINE TRANSFERASE 1"/>
    <property type="match status" value="1"/>
</dbReference>
<dbReference type="Pfam" id="PF04101">
    <property type="entry name" value="Glyco_tran_28_C"/>
    <property type="match status" value="1"/>
</dbReference>
<sequence>MRAIVTGGGTGGHIYPAIAIADAIKKREPDSQILYIGNEIGLEKDIVPGTGYPMEMVAAKWIDRSNALKIVDTGFTTLRGISQSMRIMKRFRPEAVIGSGGYVCFPVLYAGHRYGARCFIHEQNAFPGMANKSLERFVDKVFLGFPEASDYFHEPEKHVVTGNPVRDSFFRVGRKEARDRLKIGEDQFTVFSFGGSQGAERINEVVFELMKTFQGCSGKVLLFGTGSQYYDEICEEIRRQGIETGQNIRVCSYISDMPGYLAAADLVIGRAGALSVAEICVSGRPSILIPSPNVTGNHQYFNARSVADRGGAVLIEEKELTPERLIAEVNRLESDPEKRNAMGEASRSCVPHNSAELIYEEIRKSL</sequence>
<dbReference type="GO" id="GO:0050511">
    <property type="term" value="F:undecaprenyldiphospho-muramoylpentapeptide beta-N-acetylglucosaminyltransferase activity"/>
    <property type="evidence" value="ECO:0007669"/>
    <property type="project" value="UniProtKB-UniRule"/>
</dbReference>
<evidence type="ECO:0000256" key="6">
    <source>
        <dbReference type="ARBA" id="ARBA00022984"/>
    </source>
</evidence>
<dbReference type="GO" id="GO:0051991">
    <property type="term" value="F:UDP-N-acetyl-D-glucosamine:N-acetylmuramoyl-L-alanyl-D-glutamyl-meso-2,6-diaminopimelyl-D-alanyl-D-alanine-diphosphoundecaprenol 4-beta-N-acetylglucosaminlytransferase activity"/>
    <property type="evidence" value="ECO:0007669"/>
    <property type="project" value="RHEA"/>
</dbReference>
<evidence type="ECO:0000256" key="9">
    <source>
        <dbReference type="ARBA" id="ARBA00023316"/>
    </source>
</evidence>
<feature type="binding site" evidence="10">
    <location>
        <position position="166"/>
    </location>
    <ligand>
        <name>UDP-N-acetyl-alpha-D-glucosamine</name>
        <dbReference type="ChEBI" id="CHEBI:57705"/>
    </ligand>
</feature>
<keyword evidence="14" id="KW-1185">Reference proteome</keyword>
<keyword evidence="1 10" id="KW-1003">Cell membrane</keyword>
<dbReference type="Gene3D" id="3.40.50.2000">
    <property type="entry name" value="Glycogen Phosphorylase B"/>
    <property type="match status" value="2"/>
</dbReference>
<dbReference type="GO" id="GO:0005886">
    <property type="term" value="C:plasma membrane"/>
    <property type="evidence" value="ECO:0007669"/>
    <property type="project" value="UniProtKB-SubCell"/>
</dbReference>
<dbReference type="InterPro" id="IPR007235">
    <property type="entry name" value="Glyco_trans_28_C"/>
</dbReference>
<keyword evidence="5 10" id="KW-0133">Cell shape</keyword>
<dbReference type="EC" id="2.4.1.227" evidence="10"/>
<reference evidence="13 14" key="1">
    <citation type="journal article" date="2016" name="Appl. Environ. Microbiol.">
        <title>Function and Phylogeny of Bacterial Butyryl Coenzyme A:Acetate Transferases and Their Diversity in the Proximal Colon of Swine.</title>
        <authorList>
            <person name="Trachsel J."/>
            <person name="Bayles D.O."/>
            <person name="Looft T."/>
            <person name="Levine U.Y."/>
            <person name="Allen H.K."/>
        </authorList>
    </citation>
    <scope>NUCLEOTIDE SEQUENCE [LARGE SCALE GENOMIC DNA]</scope>
    <source>
        <strain evidence="13 14">68-3-10</strain>
    </source>
</reference>
<dbReference type="HAMAP" id="MF_00033">
    <property type="entry name" value="MurG"/>
    <property type="match status" value="1"/>
</dbReference>
<proteinExistence type="inferred from homology"/>
<keyword evidence="9 10" id="KW-0961">Cell wall biogenesis/degradation</keyword>
<gene>
    <name evidence="10" type="primary">murG</name>
    <name evidence="13" type="ORF">BHK98_03390</name>
</gene>
<evidence type="ECO:0000256" key="3">
    <source>
        <dbReference type="ARBA" id="ARBA00022676"/>
    </source>
</evidence>
<dbReference type="STRING" id="1261640.BHK98_03390"/>
<evidence type="ECO:0000256" key="2">
    <source>
        <dbReference type="ARBA" id="ARBA00022618"/>
    </source>
</evidence>
<dbReference type="RefSeq" id="WP_075712188.1">
    <property type="nucleotide sequence ID" value="NZ_MJIE01000001.1"/>
</dbReference>
<evidence type="ECO:0000256" key="7">
    <source>
        <dbReference type="ARBA" id="ARBA00023136"/>
    </source>
</evidence>
<comment type="caution">
    <text evidence="13">The sequence shown here is derived from an EMBL/GenBank/DDBJ whole genome shotgun (WGS) entry which is preliminary data.</text>
</comment>
<keyword evidence="4 10" id="KW-0808">Transferase</keyword>
<dbReference type="GO" id="GO:0051301">
    <property type="term" value="P:cell division"/>
    <property type="evidence" value="ECO:0007669"/>
    <property type="project" value="UniProtKB-KW"/>
</dbReference>
<keyword evidence="2 10" id="KW-0132">Cell division</keyword>
<keyword evidence="7 10" id="KW-0472">Membrane</keyword>
<feature type="binding site" evidence="10">
    <location>
        <position position="254"/>
    </location>
    <ligand>
        <name>UDP-N-acetyl-alpha-D-glucosamine</name>
        <dbReference type="ChEBI" id="CHEBI:57705"/>
    </ligand>
</feature>
<feature type="binding site" evidence="10">
    <location>
        <begin position="10"/>
        <end position="12"/>
    </location>
    <ligand>
        <name>UDP-N-acetyl-alpha-D-glucosamine</name>
        <dbReference type="ChEBI" id="CHEBI:57705"/>
    </ligand>
</feature>
<evidence type="ECO:0000256" key="10">
    <source>
        <dbReference type="HAMAP-Rule" id="MF_00033"/>
    </source>
</evidence>
<comment type="subcellular location">
    <subcellularLocation>
        <location evidence="10">Cell membrane</location>
        <topology evidence="10">Peripheral membrane protein</topology>
        <orientation evidence="10">Cytoplasmic side</orientation>
    </subcellularLocation>
</comment>
<organism evidence="13 14">
    <name type="scientific">Hornefia porci</name>
    <dbReference type="NCBI Taxonomy" id="2652292"/>
    <lineage>
        <taxon>Bacteria</taxon>
        <taxon>Bacillati</taxon>
        <taxon>Bacillota</taxon>
        <taxon>Clostridia</taxon>
        <taxon>Peptostreptococcales</taxon>
        <taxon>Anaerovoracaceae</taxon>
        <taxon>Hornefia</taxon>
    </lineage>
</organism>
<feature type="binding site" evidence="10">
    <location>
        <begin position="273"/>
        <end position="278"/>
    </location>
    <ligand>
        <name>UDP-N-acetyl-alpha-D-glucosamine</name>
        <dbReference type="ChEBI" id="CHEBI:57705"/>
    </ligand>
</feature>
<comment type="function">
    <text evidence="10">Cell wall formation. Catalyzes the transfer of a GlcNAc subunit on undecaprenyl-pyrophosphoryl-MurNAc-pentapeptide (lipid intermediate I) to form undecaprenyl-pyrophosphoryl-MurNAc-(pentapeptide)GlcNAc (lipid intermediate II).</text>
</comment>
<evidence type="ECO:0000256" key="5">
    <source>
        <dbReference type="ARBA" id="ARBA00022960"/>
    </source>
</evidence>
<feature type="domain" description="Glycosyltransferase family 28 N-terminal" evidence="11">
    <location>
        <begin position="4"/>
        <end position="142"/>
    </location>
</feature>
<evidence type="ECO:0000313" key="13">
    <source>
        <dbReference type="EMBL" id="OLR55189.1"/>
    </source>
</evidence>
<protein>
    <recommendedName>
        <fullName evidence="10">UDP-N-acetylglucosamine--N-acetylmuramyl-(pentapeptide) pyrophosphoryl-undecaprenol N-acetylglucosamine transferase</fullName>
        <ecNumber evidence="10">2.4.1.227</ecNumber>
    </recommendedName>
    <alternativeName>
        <fullName evidence="10">Undecaprenyl-PP-MurNAc-pentapeptide-UDPGlcNAc GlcNAc transferase</fullName>
    </alternativeName>
</protein>
<evidence type="ECO:0000259" key="12">
    <source>
        <dbReference type="Pfam" id="PF04101"/>
    </source>
</evidence>
<evidence type="ECO:0000313" key="14">
    <source>
        <dbReference type="Proteomes" id="UP000187404"/>
    </source>
</evidence>
<feature type="binding site" evidence="10">
    <location>
        <position position="124"/>
    </location>
    <ligand>
        <name>UDP-N-acetyl-alpha-D-glucosamine</name>
        <dbReference type="ChEBI" id="CHEBI:57705"/>
    </ligand>
</feature>
<feature type="domain" description="Glycosyl transferase family 28 C-terminal" evidence="12">
    <location>
        <begin position="189"/>
        <end position="346"/>
    </location>
</feature>
<comment type="catalytic activity">
    <reaction evidence="10">
        <text>di-trans,octa-cis-undecaprenyl diphospho-N-acetyl-alpha-D-muramoyl-L-alanyl-D-glutamyl-meso-2,6-diaminopimeloyl-D-alanyl-D-alanine + UDP-N-acetyl-alpha-D-glucosamine = di-trans,octa-cis-undecaprenyl diphospho-[N-acetyl-alpha-D-glucosaminyl-(1-&gt;4)]-N-acetyl-alpha-D-muramoyl-L-alanyl-D-glutamyl-meso-2,6-diaminopimeloyl-D-alanyl-D-alanine + UDP + H(+)</text>
        <dbReference type="Rhea" id="RHEA:31227"/>
        <dbReference type="ChEBI" id="CHEBI:15378"/>
        <dbReference type="ChEBI" id="CHEBI:57705"/>
        <dbReference type="ChEBI" id="CHEBI:58223"/>
        <dbReference type="ChEBI" id="CHEBI:61387"/>
        <dbReference type="ChEBI" id="CHEBI:61388"/>
        <dbReference type="EC" id="2.4.1.227"/>
    </reaction>
</comment>
<dbReference type="GO" id="GO:0005975">
    <property type="term" value="P:carbohydrate metabolic process"/>
    <property type="evidence" value="ECO:0007669"/>
    <property type="project" value="InterPro"/>
</dbReference>
<evidence type="ECO:0000256" key="1">
    <source>
        <dbReference type="ARBA" id="ARBA00022475"/>
    </source>
</evidence>
<dbReference type="UniPathway" id="UPA00219"/>
<dbReference type="CDD" id="cd03785">
    <property type="entry name" value="GT28_MurG"/>
    <property type="match status" value="1"/>
</dbReference>
<dbReference type="NCBIfam" id="TIGR01133">
    <property type="entry name" value="murG"/>
    <property type="match status" value="1"/>
</dbReference>
<dbReference type="GO" id="GO:0071555">
    <property type="term" value="P:cell wall organization"/>
    <property type="evidence" value="ECO:0007669"/>
    <property type="project" value="UniProtKB-KW"/>
</dbReference>
<dbReference type="PANTHER" id="PTHR21015:SF22">
    <property type="entry name" value="GLYCOSYLTRANSFERASE"/>
    <property type="match status" value="1"/>
</dbReference>
<dbReference type="SUPFAM" id="SSF53756">
    <property type="entry name" value="UDP-Glycosyltransferase/glycogen phosphorylase"/>
    <property type="match status" value="1"/>
</dbReference>
<name>A0A1Q9JG75_9FIRM</name>
<dbReference type="InterPro" id="IPR004276">
    <property type="entry name" value="GlycoTrans_28_N"/>
</dbReference>
<evidence type="ECO:0000256" key="4">
    <source>
        <dbReference type="ARBA" id="ARBA00022679"/>
    </source>
</evidence>
<evidence type="ECO:0000259" key="11">
    <source>
        <dbReference type="Pfam" id="PF03033"/>
    </source>
</evidence>
<dbReference type="OrthoDB" id="9808936at2"/>
<feature type="binding site" evidence="10">
    <location>
        <position position="196"/>
    </location>
    <ligand>
        <name>UDP-N-acetyl-alpha-D-glucosamine</name>
        <dbReference type="ChEBI" id="CHEBI:57705"/>
    </ligand>
</feature>
<dbReference type="Proteomes" id="UP000187404">
    <property type="component" value="Unassembled WGS sequence"/>
</dbReference>
<comment type="similarity">
    <text evidence="10">Belongs to the glycosyltransferase 28 family. MurG subfamily.</text>
</comment>
<keyword evidence="8 10" id="KW-0131">Cell cycle</keyword>
<dbReference type="AlphaFoldDB" id="A0A1Q9JG75"/>
<keyword evidence="6 10" id="KW-0573">Peptidoglycan synthesis</keyword>